<keyword evidence="1" id="KW-0472">Membrane</keyword>
<sequence length="173" mass="20336">MANIRHCHLYSGVLFFCLAIKYWGRSLRSAGSLLEICWQSARIANDICRKVVRVCTEYRDIKASSLPTIPLQVSFEDLISHLTNNASHLPSRPRRCRRFYSVYDCQCRRDRWMHNGWRILHHRCRLLPWLWAYGSDLEIIDVYVSMSSFLQDLLTHRRGSLTPDGYASTETRN</sequence>
<evidence type="ECO:0000313" key="2">
    <source>
        <dbReference type="EMBL" id="KAG1781131.1"/>
    </source>
</evidence>
<reference evidence="2" key="1">
    <citation type="journal article" date="2020" name="New Phytol.">
        <title>Comparative genomics reveals dynamic genome evolution in host specialist ectomycorrhizal fungi.</title>
        <authorList>
            <person name="Lofgren L.A."/>
            <person name="Nguyen N.H."/>
            <person name="Vilgalys R."/>
            <person name="Ruytinx J."/>
            <person name="Liao H.L."/>
            <person name="Branco S."/>
            <person name="Kuo A."/>
            <person name="LaButti K."/>
            <person name="Lipzen A."/>
            <person name="Andreopoulos W."/>
            <person name="Pangilinan J."/>
            <person name="Riley R."/>
            <person name="Hundley H."/>
            <person name="Na H."/>
            <person name="Barry K."/>
            <person name="Grigoriev I.V."/>
            <person name="Stajich J.E."/>
            <person name="Kennedy P.G."/>
        </authorList>
    </citation>
    <scope>NUCLEOTIDE SEQUENCE</scope>
    <source>
        <strain evidence="2">DOB743</strain>
    </source>
</reference>
<evidence type="ECO:0000313" key="3">
    <source>
        <dbReference type="Proteomes" id="UP000714275"/>
    </source>
</evidence>
<keyword evidence="1" id="KW-0812">Transmembrane</keyword>
<organism evidence="2 3">
    <name type="scientific">Suillus placidus</name>
    <dbReference type="NCBI Taxonomy" id="48579"/>
    <lineage>
        <taxon>Eukaryota</taxon>
        <taxon>Fungi</taxon>
        <taxon>Dikarya</taxon>
        <taxon>Basidiomycota</taxon>
        <taxon>Agaricomycotina</taxon>
        <taxon>Agaricomycetes</taxon>
        <taxon>Agaricomycetidae</taxon>
        <taxon>Boletales</taxon>
        <taxon>Suillineae</taxon>
        <taxon>Suillaceae</taxon>
        <taxon>Suillus</taxon>
    </lineage>
</organism>
<evidence type="ECO:0000256" key="1">
    <source>
        <dbReference type="SAM" id="Phobius"/>
    </source>
</evidence>
<name>A0A9P7A2P3_9AGAM</name>
<keyword evidence="1" id="KW-1133">Transmembrane helix</keyword>
<gene>
    <name evidence="2" type="ORF">EV702DRAFT_645470</name>
</gene>
<comment type="caution">
    <text evidence="2">The sequence shown here is derived from an EMBL/GenBank/DDBJ whole genome shotgun (WGS) entry which is preliminary data.</text>
</comment>
<protein>
    <submittedName>
        <fullName evidence="2">Uncharacterized protein</fullName>
    </submittedName>
</protein>
<keyword evidence="3" id="KW-1185">Reference proteome</keyword>
<accession>A0A9P7A2P3</accession>
<dbReference type="EMBL" id="JABBWD010000006">
    <property type="protein sequence ID" value="KAG1781131.1"/>
    <property type="molecule type" value="Genomic_DNA"/>
</dbReference>
<feature type="transmembrane region" description="Helical" evidence="1">
    <location>
        <begin position="7"/>
        <end position="24"/>
    </location>
</feature>
<dbReference type="AlphaFoldDB" id="A0A9P7A2P3"/>
<dbReference type="Proteomes" id="UP000714275">
    <property type="component" value="Unassembled WGS sequence"/>
</dbReference>
<proteinExistence type="predicted"/>